<dbReference type="Pfam" id="PF00359">
    <property type="entry name" value="PTS_EIIA_2"/>
    <property type="match status" value="1"/>
</dbReference>
<keyword evidence="3" id="KW-1185">Reference proteome</keyword>
<dbReference type="Gene3D" id="3.40.930.10">
    <property type="entry name" value="Mannitol-specific EII, Chain A"/>
    <property type="match status" value="1"/>
</dbReference>
<dbReference type="PROSITE" id="PS00372">
    <property type="entry name" value="PTS_EIIA_TYPE_2_HIS"/>
    <property type="match status" value="1"/>
</dbReference>
<feature type="domain" description="PTS EIIA type-2" evidence="1">
    <location>
        <begin position="6"/>
        <end position="149"/>
    </location>
</feature>
<dbReference type="InterPro" id="IPR002178">
    <property type="entry name" value="PTS_EIIA_type-2_dom"/>
</dbReference>
<evidence type="ECO:0000313" key="2">
    <source>
        <dbReference type="EMBL" id="MCG6504879.1"/>
    </source>
</evidence>
<dbReference type="PROSITE" id="PS51094">
    <property type="entry name" value="PTS_EIIA_TYPE_2"/>
    <property type="match status" value="1"/>
</dbReference>
<protein>
    <submittedName>
        <fullName evidence="2">PTS IIA-like nitrogen regulatory protein PtsN</fullName>
    </submittedName>
</protein>
<proteinExistence type="predicted"/>
<evidence type="ECO:0000313" key="3">
    <source>
        <dbReference type="Proteomes" id="UP001298424"/>
    </source>
</evidence>
<dbReference type="RefSeq" id="WP_238748434.1">
    <property type="nucleotide sequence ID" value="NZ_JAKOOW010000037.1"/>
</dbReference>
<dbReference type="InterPro" id="IPR016152">
    <property type="entry name" value="PTrfase/Anion_transptr"/>
</dbReference>
<dbReference type="EMBL" id="JAKOOW010000037">
    <property type="protein sequence ID" value="MCG6504879.1"/>
    <property type="molecule type" value="Genomic_DNA"/>
</dbReference>
<evidence type="ECO:0000259" key="1">
    <source>
        <dbReference type="PROSITE" id="PS51094"/>
    </source>
</evidence>
<dbReference type="InterPro" id="IPR051541">
    <property type="entry name" value="PTS_SugarTrans_NitroReg"/>
</dbReference>
<dbReference type="InterPro" id="IPR006320">
    <property type="entry name" value="PTS_Nitro_regul"/>
</dbReference>
<comment type="caution">
    <text evidence="2">The sequence shown here is derived from an EMBL/GenBank/DDBJ whole genome shotgun (WGS) entry which is preliminary data.</text>
</comment>
<dbReference type="PANTHER" id="PTHR47738:SF1">
    <property type="entry name" value="NITROGEN REGULATORY PROTEIN"/>
    <property type="match status" value="1"/>
</dbReference>
<accession>A0ABS9NQ05</accession>
<dbReference type="NCBIfam" id="TIGR01419">
    <property type="entry name" value="nitro_reg_IIA"/>
    <property type="match status" value="1"/>
</dbReference>
<gene>
    <name evidence="2" type="primary">ptsN</name>
    <name evidence="2" type="ORF">MB824_10270</name>
</gene>
<name>A0ABS9NQ05_9NEIS</name>
<reference evidence="2 3" key="1">
    <citation type="submission" date="2022-02" db="EMBL/GenBank/DDBJ databases">
        <title>Genome sequence data of Kingella unionensis sp. nov. strain CICC 24913 (CCUG 75125).</title>
        <authorList>
            <person name="Xiao M."/>
        </authorList>
    </citation>
    <scope>NUCLEOTIDE SEQUENCE [LARGE SCALE GENOMIC DNA]</scope>
    <source>
        <strain evidence="2 3">CICC 24913</strain>
    </source>
</reference>
<organism evidence="2 3">
    <name type="scientific">Kingella pumchi</name>
    <dbReference type="NCBI Taxonomy" id="2779506"/>
    <lineage>
        <taxon>Bacteria</taxon>
        <taxon>Pseudomonadati</taxon>
        <taxon>Pseudomonadota</taxon>
        <taxon>Betaproteobacteria</taxon>
        <taxon>Neisseriales</taxon>
        <taxon>Neisseriaceae</taxon>
        <taxon>Kingella</taxon>
    </lineage>
</organism>
<dbReference type="CDD" id="cd00211">
    <property type="entry name" value="PTS_IIA_fru"/>
    <property type="match status" value="1"/>
</dbReference>
<dbReference type="SUPFAM" id="SSF55804">
    <property type="entry name" value="Phoshotransferase/anion transport protein"/>
    <property type="match status" value="1"/>
</dbReference>
<sequence length="150" mass="16223">MTLLANILPLSNIVLDMEVGSKKRLFETVSQLLEANSGLPHTAVFDCLFAREKLGSTGLGQGVAIPHGRDESFTQPVGAFVRTADPIEFDAPDGKPVSLVFVLLVPQDAAGEYLELLSQLAARFHEKTVREALMHSKTPQQVLDILLAGD</sequence>
<dbReference type="PANTHER" id="PTHR47738">
    <property type="entry name" value="PTS SYSTEM FRUCTOSE-LIKE EIIA COMPONENT-RELATED"/>
    <property type="match status" value="1"/>
</dbReference>
<dbReference type="Proteomes" id="UP001298424">
    <property type="component" value="Unassembled WGS sequence"/>
</dbReference>